<accession>A0AAD8FEQ8</accession>
<reference evidence="1" key="2">
    <citation type="submission" date="2023-04" db="EMBL/GenBank/DDBJ databases">
        <authorList>
            <person name="Bu L."/>
            <person name="Lu L."/>
            <person name="Laidemitt M.R."/>
            <person name="Zhang S.M."/>
            <person name="Mutuku M."/>
            <person name="Mkoji G."/>
            <person name="Steinauer M."/>
            <person name="Loker E.S."/>
        </authorList>
    </citation>
    <scope>NUCLEOTIDE SEQUENCE</scope>
    <source>
        <strain evidence="1">KasaAsao</strain>
        <tissue evidence="1">Whole Snail</tissue>
    </source>
</reference>
<dbReference type="AlphaFoldDB" id="A0AAD8FEQ8"/>
<proteinExistence type="predicted"/>
<evidence type="ECO:0000313" key="1">
    <source>
        <dbReference type="EMBL" id="KAK0061700.1"/>
    </source>
</evidence>
<gene>
    <name evidence="1" type="ORF">Bpfe_009082</name>
</gene>
<dbReference type="SUPFAM" id="SSF57603">
    <property type="entry name" value="FnI-like domain"/>
    <property type="match status" value="2"/>
</dbReference>
<name>A0AAD8FEQ8_BIOPF</name>
<feature type="non-terminal residue" evidence="1">
    <location>
        <position position="1"/>
    </location>
</feature>
<protein>
    <submittedName>
        <fullName evidence="1">von Willebrand factor C and EGF domain-containing protein</fullName>
    </submittedName>
</protein>
<dbReference type="Gene3D" id="2.10.70.10">
    <property type="entry name" value="Complement Module, domain 1"/>
    <property type="match status" value="1"/>
</dbReference>
<sequence>ENENSETYAIGESVPYDSCNTCNCGPYGMMCTLRACPEYLDGCFVHGKWYYSGSNIPAPDGCNTCLCENGENISCTKMACNLSFEFRFL</sequence>
<dbReference type="Proteomes" id="UP001233172">
    <property type="component" value="Unassembled WGS sequence"/>
</dbReference>
<evidence type="ECO:0000313" key="2">
    <source>
        <dbReference type="Proteomes" id="UP001233172"/>
    </source>
</evidence>
<reference evidence="1" key="1">
    <citation type="journal article" date="2023" name="PLoS Negl. Trop. Dis.">
        <title>A genome sequence for Biomphalaria pfeifferi, the major vector snail for the human-infecting parasite Schistosoma mansoni.</title>
        <authorList>
            <person name="Bu L."/>
            <person name="Lu L."/>
            <person name="Laidemitt M.R."/>
            <person name="Zhang S.M."/>
            <person name="Mutuku M."/>
            <person name="Mkoji G."/>
            <person name="Steinauer M."/>
            <person name="Loker E.S."/>
        </authorList>
    </citation>
    <scope>NUCLEOTIDE SEQUENCE</scope>
    <source>
        <strain evidence="1">KasaAsao</strain>
    </source>
</reference>
<keyword evidence="2" id="KW-1185">Reference proteome</keyword>
<comment type="caution">
    <text evidence="1">The sequence shown here is derived from an EMBL/GenBank/DDBJ whole genome shotgun (WGS) entry which is preliminary data.</text>
</comment>
<dbReference type="EMBL" id="JASAOG010000029">
    <property type="protein sequence ID" value="KAK0061700.1"/>
    <property type="molecule type" value="Genomic_DNA"/>
</dbReference>
<organism evidence="1 2">
    <name type="scientific">Biomphalaria pfeifferi</name>
    <name type="common">Bloodfluke planorb</name>
    <name type="synonym">Freshwater snail</name>
    <dbReference type="NCBI Taxonomy" id="112525"/>
    <lineage>
        <taxon>Eukaryota</taxon>
        <taxon>Metazoa</taxon>
        <taxon>Spiralia</taxon>
        <taxon>Lophotrochozoa</taxon>
        <taxon>Mollusca</taxon>
        <taxon>Gastropoda</taxon>
        <taxon>Heterobranchia</taxon>
        <taxon>Euthyneura</taxon>
        <taxon>Panpulmonata</taxon>
        <taxon>Hygrophila</taxon>
        <taxon>Lymnaeoidea</taxon>
        <taxon>Planorbidae</taxon>
        <taxon>Biomphalaria</taxon>
    </lineage>
</organism>